<dbReference type="PANTHER" id="PTHR30290">
    <property type="entry name" value="PERIPLASMIC BINDING COMPONENT OF ABC TRANSPORTER"/>
    <property type="match status" value="1"/>
</dbReference>
<comment type="subcellular location">
    <subcellularLocation>
        <location evidence="1">Cell membrane</location>
        <topology evidence="1">Lipid-anchor</topology>
    </subcellularLocation>
</comment>
<feature type="region of interest" description="Disordered" evidence="5">
    <location>
        <begin position="30"/>
        <end position="50"/>
    </location>
</feature>
<dbReference type="RefSeq" id="WP_021298100.1">
    <property type="nucleotide sequence ID" value="NZ_AURB01000172.1"/>
</dbReference>
<dbReference type="Gene3D" id="3.90.76.10">
    <property type="entry name" value="Dipeptide-binding Protein, Domain 1"/>
    <property type="match status" value="1"/>
</dbReference>
<dbReference type="Proteomes" id="UP000829401">
    <property type="component" value="Chromosome"/>
</dbReference>
<evidence type="ECO:0000313" key="8">
    <source>
        <dbReference type="Proteomes" id="UP000829401"/>
    </source>
</evidence>
<dbReference type="InterPro" id="IPR030678">
    <property type="entry name" value="Peptide/Ni-bd"/>
</dbReference>
<reference evidence="8" key="1">
    <citation type="journal article" date="2022" name="G3 (Bethesda)">
        <title>Unveiling the complete genome sequence of Alicyclobacillus acidoterrestris DSM 3922T, a taint-producing strain.</title>
        <authorList>
            <person name="Leonardo I.C."/>
            <person name="Barreto Crespo M.T."/>
            <person name="Gaspar F.B."/>
        </authorList>
    </citation>
    <scope>NUCLEOTIDE SEQUENCE [LARGE SCALE GENOMIC DNA]</scope>
    <source>
        <strain evidence="8">DSM 3922</strain>
    </source>
</reference>
<comment type="similarity">
    <text evidence="2">Belongs to the bacterial solute-binding protein 5 family.</text>
</comment>
<dbReference type="PANTHER" id="PTHR30290:SF9">
    <property type="entry name" value="OLIGOPEPTIDE-BINDING PROTEIN APPA"/>
    <property type="match status" value="1"/>
</dbReference>
<accession>T0BF37</accession>
<gene>
    <name evidence="7" type="ORF">K1I37_00565</name>
</gene>
<dbReference type="STRING" id="1356854.N007_14785"/>
<keyword evidence="4 6" id="KW-0732">Signal</keyword>
<dbReference type="KEGG" id="aaco:K1I37_00565"/>
<evidence type="ECO:0000256" key="4">
    <source>
        <dbReference type="ARBA" id="ARBA00022729"/>
    </source>
</evidence>
<dbReference type="Pfam" id="PF00496">
    <property type="entry name" value="SBP_bac_5"/>
    <property type="match status" value="1"/>
</dbReference>
<dbReference type="eggNOG" id="COG4166">
    <property type="taxonomic scope" value="Bacteria"/>
</dbReference>
<feature type="compositionally biased region" description="Low complexity" evidence="5">
    <location>
        <begin position="30"/>
        <end position="45"/>
    </location>
</feature>
<evidence type="ECO:0000256" key="2">
    <source>
        <dbReference type="ARBA" id="ARBA00005695"/>
    </source>
</evidence>
<dbReference type="GO" id="GO:0015833">
    <property type="term" value="P:peptide transport"/>
    <property type="evidence" value="ECO:0007669"/>
    <property type="project" value="TreeGrafter"/>
</dbReference>
<organism evidence="7 8">
    <name type="scientific">Alicyclobacillus acidoterrestris (strain ATCC 49025 / DSM 3922 / CIP 106132 / NCIMB 13137 / GD3B)</name>
    <dbReference type="NCBI Taxonomy" id="1356854"/>
    <lineage>
        <taxon>Bacteria</taxon>
        <taxon>Bacillati</taxon>
        <taxon>Bacillota</taxon>
        <taxon>Bacilli</taxon>
        <taxon>Bacillales</taxon>
        <taxon>Alicyclobacillaceae</taxon>
        <taxon>Alicyclobacillus</taxon>
    </lineage>
</organism>
<keyword evidence="8" id="KW-1185">Reference proteome</keyword>
<dbReference type="OrthoDB" id="48318at2"/>
<name>T0BF37_ALIAG</name>
<proteinExistence type="inferred from homology"/>
<dbReference type="PROSITE" id="PS51257">
    <property type="entry name" value="PROKAR_LIPOPROTEIN"/>
    <property type="match status" value="1"/>
</dbReference>
<dbReference type="InterPro" id="IPR039424">
    <property type="entry name" value="SBP_5"/>
</dbReference>
<evidence type="ECO:0000256" key="5">
    <source>
        <dbReference type="SAM" id="MobiDB-lite"/>
    </source>
</evidence>
<evidence type="ECO:0000256" key="1">
    <source>
        <dbReference type="ARBA" id="ARBA00004193"/>
    </source>
</evidence>
<dbReference type="GO" id="GO:0043190">
    <property type="term" value="C:ATP-binding cassette (ABC) transporter complex"/>
    <property type="evidence" value="ECO:0007669"/>
    <property type="project" value="InterPro"/>
</dbReference>
<dbReference type="InterPro" id="IPR023765">
    <property type="entry name" value="SBP_5_CS"/>
</dbReference>
<dbReference type="GO" id="GO:0042597">
    <property type="term" value="C:periplasmic space"/>
    <property type="evidence" value="ECO:0007669"/>
    <property type="project" value="UniProtKB-ARBA"/>
</dbReference>
<keyword evidence="3" id="KW-0813">Transport</keyword>
<evidence type="ECO:0000313" key="7">
    <source>
        <dbReference type="EMBL" id="UNO49095.1"/>
    </source>
</evidence>
<evidence type="ECO:0000256" key="3">
    <source>
        <dbReference type="ARBA" id="ARBA00022448"/>
    </source>
</evidence>
<evidence type="ECO:0000256" key="6">
    <source>
        <dbReference type="SAM" id="SignalP"/>
    </source>
</evidence>
<dbReference type="AlphaFoldDB" id="T0BF37"/>
<dbReference type="InterPro" id="IPR000914">
    <property type="entry name" value="SBP_5_dom"/>
</dbReference>
<dbReference type="CDD" id="cd00995">
    <property type="entry name" value="PBP2_NikA_DppA_OppA_like"/>
    <property type="match status" value="1"/>
</dbReference>
<feature type="chain" id="PRO_5043590306" evidence="6">
    <location>
        <begin position="22"/>
        <end position="562"/>
    </location>
</feature>
<accession>A0A9E6ZFJ7</accession>
<dbReference type="EMBL" id="CP080467">
    <property type="protein sequence ID" value="UNO49095.1"/>
    <property type="molecule type" value="Genomic_DNA"/>
</dbReference>
<dbReference type="GO" id="GO:1904680">
    <property type="term" value="F:peptide transmembrane transporter activity"/>
    <property type="evidence" value="ECO:0007669"/>
    <property type="project" value="TreeGrafter"/>
</dbReference>
<dbReference type="SUPFAM" id="SSF53850">
    <property type="entry name" value="Periplasmic binding protein-like II"/>
    <property type="match status" value="1"/>
</dbReference>
<feature type="signal peptide" evidence="6">
    <location>
        <begin position="1"/>
        <end position="21"/>
    </location>
</feature>
<dbReference type="PROSITE" id="PS01040">
    <property type="entry name" value="SBP_BACTERIAL_5"/>
    <property type="match status" value="1"/>
</dbReference>
<dbReference type="Gene3D" id="3.10.105.10">
    <property type="entry name" value="Dipeptide-binding Protein, Domain 3"/>
    <property type="match status" value="1"/>
</dbReference>
<sequence length="562" mass="61646">MPKRYVLATAVAALVAVSSVAAGCGTSAASSNQVSASSSSSAAAAGKPSEGGSITLDAIQQVKDLDPARADDTQSMEVVEQLYDQLVTFNQDATKVEPMLAKSWDISKDGKTYTFHLRDDAKFWNGDAVTAQSFIDELQRVMTKSVGCPYVSYFDIIQGAQAYYDGKASSISGVRAPDKDTLVITLTRPEPFFLKLLGMPFISAVDASYIKQVGNDAFDANKAMGSGPFELASMNQSQVVLKKNPNYWRTDSAGNRLPYLDQVTLNVSENSQADAMRFEAGNTAWLGWNTNGIPTSAYPTFKSNPKYSQLMVQAPEPGVQYLGMNVKIAPFNNQKVRQALEYAINKKQILDIEGGRGTIANQPLPPSVDGNVKDLPSDVQYTYNPAKAKALLKEAGFPNGFKTTLYSSNDSDQLRIDTAVQSMLANVGIKVKISATTWGTFLTKNESGKTGLFWLAWMEAYPDASDFLYALFDSKQQPVDNSTLYSNPQVDGWLNQSQVEMNDATRTKLFQQATVQIMKDAPWVPVYYPMEDFAVQSWVHNFYINPVMMDPLENVWVDPAHA</sequence>
<dbReference type="Gene3D" id="3.40.190.10">
    <property type="entry name" value="Periplasmic binding protein-like II"/>
    <property type="match status" value="1"/>
</dbReference>
<dbReference type="PIRSF" id="PIRSF002741">
    <property type="entry name" value="MppA"/>
    <property type="match status" value="1"/>
</dbReference>
<protein>
    <submittedName>
        <fullName evidence="7">ABC transporter substrate-binding protein</fullName>
    </submittedName>
</protein>